<evidence type="ECO:0000313" key="1">
    <source>
        <dbReference type="EMBL" id="KAI8558238.1"/>
    </source>
</evidence>
<dbReference type="Proteomes" id="UP001062846">
    <property type="component" value="Chromosome 4"/>
</dbReference>
<accession>A0ACC0P072</accession>
<comment type="caution">
    <text evidence="1">The sequence shown here is derived from an EMBL/GenBank/DDBJ whole genome shotgun (WGS) entry which is preliminary data.</text>
</comment>
<proteinExistence type="predicted"/>
<sequence length="99" mass="11020">MSLLILSSNNFTRAIPSDVTTTSASSFSTSTLPSPENLHQLSERKGIAVFFGVEEAITHSVLCSTQREEFRKTFKEKHPNNKSVATVSVFNKSSRQMRL</sequence>
<evidence type="ECO:0000313" key="2">
    <source>
        <dbReference type="Proteomes" id="UP001062846"/>
    </source>
</evidence>
<reference evidence="1" key="1">
    <citation type="submission" date="2022-02" db="EMBL/GenBank/DDBJ databases">
        <title>Plant Genome Project.</title>
        <authorList>
            <person name="Zhang R.-G."/>
        </authorList>
    </citation>
    <scope>NUCLEOTIDE SEQUENCE</scope>
    <source>
        <strain evidence="1">AT1</strain>
    </source>
</reference>
<dbReference type="EMBL" id="CM046391">
    <property type="protein sequence ID" value="KAI8558238.1"/>
    <property type="molecule type" value="Genomic_DNA"/>
</dbReference>
<keyword evidence="2" id="KW-1185">Reference proteome</keyword>
<protein>
    <submittedName>
        <fullName evidence="1">Uncharacterized protein</fullName>
    </submittedName>
</protein>
<name>A0ACC0P072_RHOML</name>
<organism evidence="1 2">
    <name type="scientific">Rhododendron molle</name>
    <name type="common">Chinese azalea</name>
    <name type="synonym">Azalea mollis</name>
    <dbReference type="NCBI Taxonomy" id="49168"/>
    <lineage>
        <taxon>Eukaryota</taxon>
        <taxon>Viridiplantae</taxon>
        <taxon>Streptophyta</taxon>
        <taxon>Embryophyta</taxon>
        <taxon>Tracheophyta</taxon>
        <taxon>Spermatophyta</taxon>
        <taxon>Magnoliopsida</taxon>
        <taxon>eudicotyledons</taxon>
        <taxon>Gunneridae</taxon>
        <taxon>Pentapetalae</taxon>
        <taxon>asterids</taxon>
        <taxon>Ericales</taxon>
        <taxon>Ericaceae</taxon>
        <taxon>Ericoideae</taxon>
        <taxon>Rhodoreae</taxon>
        <taxon>Rhododendron</taxon>
    </lineage>
</organism>
<gene>
    <name evidence="1" type="ORF">RHMOL_Rhmol04G0074900</name>
</gene>